<accession>A0ABV9H207</accession>
<comment type="similarity">
    <text evidence="2">Belongs to the SLC41A transporter family.</text>
</comment>
<evidence type="ECO:0000259" key="9">
    <source>
        <dbReference type="Pfam" id="PF01769"/>
    </source>
</evidence>
<evidence type="ECO:0000256" key="7">
    <source>
        <dbReference type="ARBA" id="ARBA00023136"/>
    </source>
</evidence>
<dbReference type="PANTHER" id="PTHR41394:SF8">
    <property type="entry name" value="MAGNESIUM TRANSPORTER MGTE"/>
    <property type="match status" value="1"/>
</dbReference>
<sequence>MIPASKHTPRRSDLSSLMALDAAQSEQGRQMVPFDSSVPISSSPDLSFCTSSFMQIFSTRAFWLSLLTVFGILTSTFVAAQQEMLEKIIILAAFIAPIIDAGGNTGSQSATLVIRAMALGEVRLGWRDLWFVIRRELPVVFALGMVIGLLEAVLAWFSKSVGMDVLLVVGLSMGICMVLGGLIGALLPFAARRLGTDPATLSAPLITSIMDLIGVFVYFGLAYLFMGHLLT</sequence>
<evidence type="ECO:0000256" key="3">
    <source>
        <dbReference type="ARBA" id="ARBA00022448"/>
    </source>
</evidence>
<keyword evidence="6 8" id="KW-1133">Transmembrane helix</keyword>
<name>A0ABV9H207_9BURK</name>
<dbReference type="InterPro" id="IPR006667">
    <property type="entry name" value="SLC41_membr_dom"/>
</dbReference>
<comment type="subcellular location">
    <subcellularLocation>
        <location evidence="1">Membrane</location>
        <topology evidence="1">Multi-pass membrane protein</topology>
    </subcellularLocation>
</comment>
<evidence type="ECO:0000256" key="8">
    <source>
        <dbReference type="SAM" id="Phobius"/>
    </source>
</evidence>
<dbReference type="RefSeq" id="WP_377727720.1">
    <property type="nucleotide sequence ID" value="NZ_JBHSEW010000016.1"/>
</dbReference>
<evidence type="ECO:0000256" key="1">
    <source>
        <dbReference type="ARBA" id="ARBA00004141"/>
    </source>
</evidence>
<evidence type="ECO:0000256" key="4">
    <source>
        <dbReference type="ARBA" id="ARBA00022692"/>
    </source>
</evidence>
<proteinExistence type="inferred from homology"/>
<feature type="transmembrane region" description="Helical" evidence="8">
    <location>
        <begin position="169"/>
        <end position="191"/>
    </location>
</feature>
<feature type="transmembrane region" description="Helical" evidence="8">
    <location>
        <begin position="137"/>
        <end position="157"/>
    </location>
</feature>
<protein>
    <submittedName>
        <fullName evidence="10">Magnesium transporter</fullName>
    </submittedName>
</protein>
<dbReference type="Proteomes" id="UP001595967">
    <property type="component" value="Unassembled WGS sequence"/>
</dbReference>
<keyword evidence="4 8" id="KW-0812">Transmembrane</keyword>
<keyword evidence="5" id="KW-0460">Magnesium</keyword>
<comment type="caution">
    <text evidence="10">The sequence shown here is derived from an EMBL/GenBank/DDBJ whole genome shotgun (WGS) entry which is preliminary data.</text>
</comment>
<dbReference type="EMBL" id="JBHSEW010000016">
    <property type="protein sequence ID" value="MFC4623374.1"/>
    <property type="molecule type" value="Genomic_DNA"/>
</dbReference>
<evidence type="ECO:0000313" key="11">
    <source>
        <dbReference type="Proteomes" id="UP001595967"/>
    </source>
</evidence>
<organism evidence="10 11">
    <name type="scientific">Comamonas nitrativorans</name>
    <dbReference type="NCBI Taxonomy" id="108437"/>
    <lineage>
        <taxon>Bacteria</taxon>
        <taxon>Pseudomonadati</taxon>
        <taxon>Pseudomonadota</taxon>
        <taxon>Betaproteobacteria</taxon>
        <taxon>Burkholderiales</taxon>
        <taxon>Comamonadaceae</taxon>
        <taxon>Comamonas</taxon>
    </lineage>
</organism>
<keyword evidence="3" id="KW-0813">Transport</keyword>
<keyword evidence="11" id="KW-1185">Reference proteome</keyword>
<dbReference type="SUPFAM" id="SSF161093">
    <property type="entry name" value="MgtE membrane domain-like"/>
    <property type="match status" value="1"/>
</dbReference>
<evidence type="ECO:0000256" key="6">
    <source>
        <dbReference type="ARBA" id="ARBA00022989"/>
    </source>
</evidence>
<dbReference type="PANTHER" id="PTHR41394">
    <property type="entry name" value="MAGNESIUM TRANSPORTER MGTE"/>
    <property type="match status" value="1"/>
</dbReference>
<evidence type="ECO:0000256" key="2">
    <source>
        <dbReference type="ARBA" id="ARBA00009749"/>
    </source>
</evidence>
<evidence type="ECO:0000313" key="10">
    <source>
        <dbReference type="EMBL" id="MFC4623374.1"/>
    </source>
</evidence>
<dbReference type="InterPro" id="IPR036739">
    <property type="entry name" value="SLC41_membr_dom_sf"/>
</dbReference>
<feature type="transmembrane region" description="Helical" evidence="8">
    <location>
        <begin position="203"/>
        <end position="226"/>
    </location>
</feature>
<keyword evidence="7 8" id="KW-0472">Membrane</keyword>
<dbReference type="Gene3D" id="1.10.357.20">
    <property type="entry name" value="SLC41 divalent cation transporters, integral membrane domain"/>
    <property type="match status" value="1"/>
</dbReference>
<gene>
    <name evidence="10" type="ORF">ACFO3A_14340</name>
</gene>
<feature type="transmembrane region" description="Helical" evidence="8">
    <location>
        <begin position="61"/>
        <end position="80"/>
    </location>
</feature>
<reference evidence="11" key="1">
    <citation type="journal article" date="2019" name="Int. J. Syst. Evol. Microbiol.">
        <title>The Global Catalogue of Microorganisms (GCM) 10K type strain sequencing project: providing services to taxonomists for standard genome sequencing and annotation.</title>
        <authorList>
            <consortium name="The Broad Institute Genomics Platform"/>
            <consortium name="The Broad Institute Genome Sequencing Center for Infectious Disease"/>
            <person name="Wu L."/>
            <person name="Ma J."/>
        </authorList>
    </citation>
    <scope>NUCLEOTIDE SEQUENCE [LARGE SCALE GENOMIC DNA]</scope>
    <source>
        <strain evidence="11">JCM 11650</strain>
    </source>
</reference>
<dbReference type="Pfam" id="PF01769">
    <property type="entry name" value="MgtE"/>
    <property type="match status" value="1"/>
</dbReference>
<feature type="domain" description="SLC41A/MgtE integral membrane" evidence="9">
    <location>
        <begin position="97"/>
        <end position="221"/>
    </location>
</feature>
<evidence type="ECO:0000256" key="5">
    <source>
        <dbReference type="ARBA" id="ARBA00022842"/>
    </source>
</evidence>